<dbReference type="InterPro" id="IPR020483">
    <property type="entry name" value="Uncharacterised_YgbA"/>
</dbReference>
<sequence length="122" mass="14787">MNKTCQSHIAQEQRTVEQMIRLYCRRKEGNKELCPQCLELLEYAQTRLSRCPFGENKTTCRLCPVHCYKPEMKKRMQEVMRYAGPRMLLYHPAAACRHLWKERIYQYFTRRFGVPCQEQHKQ</sequence>
<protein>
    <submittedName>
        <fullName evidence="1">Nitrous oxide-stimulated promoter family protein</fullName>
    </submittedName>
</protein>
<comment type="caution">
    <text evidence="1">The sequence shown here is derived from an EMBL/GenBank/DDBJ whole genome shotgun (WGS) entry which is preliminary data.</text>
</comment>
<dbReference type="EMBL" id="QRTW01000023">
    <property type="protein sequence ID" value="RGR11143.1"/>
    <property type="molecule type" value="Genomic_DNA"/>
</dbReference>
<dbReference type="Proteomes" id="UP000283310">
    <property type="component" value="Unassembled WGS sequence"/>
</dbReference>
<gene>
    <name evidence="1" type="ORF">DWY65_12350</name>
</gene>
<dbReference type="AlphaFoldDB" id="A0A412DH35"/>
<evidence type="ECO:0000313" key="2">
    <source>
        <dbReference type="Proteomes" id="UP000283310"/>
    </source>
</evidence>
<dbReference type="Pfam" id="PF11756">
    <property type="entry name" value="YgbA_NO"/>
    <property type="match status" value="1"/>
</dbReference>
<reference evidence="1 2" key="1">
    <citation type="submission" date="2018-08" db="EMBL/GenBank/DDBJ databases">
        <title>A genome reference for cultivated species of the human gut microbiota.</title>
        <authorList>
            <person name="Zou Y."/>
            <person name="Xue W."/>
            <person name="Luo G."/>
        </authorList>
    </citation>
    <scope>NUCLEOTIDE SEQUENCE [LARGE SCALE GENOMIC DNA]</scope>
    <source>
        <strain evidence="1 2">AF26-20BH</strain>
    </source>
</reference>
<accession>A0A412DH35</accession>
<name>A0A412DH35_BACSE</name>
<dbReference type="RefSeq" id="WP_117904323.1">
    <property type="nucleotide sequence ID" value="NZ_JADNPL010000012.1"/>
</dbReference>
<dbReference type="NCBIfam" id="NF007714">
    <property type="entry name" value="PRK10410.1-2"/>
    <property type="match status" value="1"/>
</dbReference>
<evidence type="ECO:0000313" key="1">
    <source>
        <dbReference type="EMBL" id="RGR11143.1"/>
    </source>
</evidence>
<organism evidence="1 2">
    <name type="scientific">Bacteroides stercoris</name>
    <dbReference type="NCBI Taxonomy" id="46506"/>
    <lineage>
        <taxon>Bacteria</taxon>
        <taxon>Pseudomonadati</taxon>
        <taxon>Bacteroidota</taxon>
        <taxon>Bacteroidia</taxon>
        <taxon>Bacteroidales</taxon>
        <taxon>Bacteroidaceae</taxon>
        <taxon>Bacteroides</taxon>
    </lineage>
</organism>
<proteinExistence type="predicted"/>